<organism evidence="3 4">
    <name type="scientific">Christiangramia sediminis</name>
    <dbReference type="NCBI Taxonomy" id="2881336"/>
    <lineage>
        <taxon>Bacteria</taxon>
        <taxon>Pseudomonadati</taxon>
        <taxon>Bacteroidota</taxon>
        <taxon>Flavobacteriia</taxon>
        <taxon>Flavobacteriales</taxon>
        <taxon>Flavobacteriaceae</taxon>
        <taxon>Christiangramia</taxon>
    </lineage>
</organism>
<dbReference type="Proteomes" id="UP001139414">
    <property type="component" value="Unassembled WGS sequence"/>
</dbReference>
<keyword evidence="2" id="KW-0472">Membrane</keyword>
<feature type="compositionally biased region" description="Basic and acidic residues" evidence="1">
    <location>
        <begin position="102"/>
        <end position="115"/>
    </location>
</feature>
<reference evidence="3" key="1">
    <citation type="submission" date="2021-10" db="EMBL/GenBank/DDBJ databases">
        <title>Gramella sp. ASW11-100T, isolated from marine sediment.</title>
        <authorList>
            <person name="Xia C."/>
        </authorList>
    </citation>
    <scope>NUCLEOTIDE SEQUENCE</scope>
    <source>
        <strain evidence="3">ASW11-100</strain>
    </source>
</reference>
<evidence type="ECO:0000313" key="4">
    <source>
        <dbReference type="Proteomes" id="UP001139414"/>
    </source>
</evidence>
<accession>A0A9X1RXN0</accession>
<proteinExistence type="predicted"/>
<feature type="transmembrane region" description="Helical" evidence="2">
    <location>
        <begin position="45"/>
        <end position="64"/>
    </location>
</feature>
<feature type="region of interest" description="Disordered" evidence="1">
    <location>
        <begin position="133"/>
        <end position="161"/>
    </location>
</feature>
<evidence type="ECO:0000313" key="3">
    <source>
        <dbReference type="EMBL" id="MCB7481177.1"/>
    </source>
</evidence>
<sequence>MAPIKFEEHIKEKLDEREIQPSAGSWGKLNARLDSSETKSESKKWWISAVAAVVVLLISSLLFLNQQDQNSNPVVETPVENKVIENKDNVEFDEPAQLASEETNKEVQPKTEKPVNKSAESTFVVSEKIKSDNAERLASNSTNERSVLEPVSITPASENQKLSTEFNDRKQALLAMISENEKGSASVTEAEVEALLAEALKQIGEQPGNIQPEIEAGVLLADAEDEVYESFKEKVFELVKTGYQKASIAVSNKLDKQENQ</sequence>
<keyword evidence="2" id="KW-0812">Transmembrane</keyword>
<keyword evidence="4" id="KW-1185">Reference proteome</keyword>
<dbReference type="RefSeq" id="WP_229339874.1">
    <property type="nucleotide sequence ID" value="NZ_JAJBZG010000002.1"/>
</dbReference>
<dbReference type="AlphaFoldDB" id="A0A9X1RXN0"/>
<comment type="caution">
    <text evidence="3">The sequence shown here is derived from an EMBL/GenBank/DDBJ whole genome shotgun (WGS) entry which is preliminary data.</text>
</comment>
<dbReference type="EMBL" id="JAJBZG010000002">
    <property type="protein sequence ID" value="MCB7481177.1"/>
    <property type="molecule type" value="Genomic_DNA"/>
</dbReference>
<gene>
    <name evidence="3" type="ORF">LGQ90_07870</name>
</gene>
<keyword evidence="2" id="KW-1133">Transmembrane helix</keyword>
<feature type="region of interest" description="Disordered" evidence="1">
    <location>
        <begin position="85"/>
        <end position="121"/>
    </location>
</feature>
<evidence type="ECO:0000256" key="1">
    <source>
        <dbReference type="SAM" id="MobiDB-lite"/>
    </source>
</evidence>
<protein>
    <submittedName>
        <fullName evidence="3">Uncharacterized protein</fullName>
    </submittedName>
</protein>
<evidence type="ECO:0000256" key="2">
    <source>
        <dbReference type="SAM" id="Phobius"/>
    </source>
</evidence>
<name>A0A9X1RXN0_9FLAO</name>